<evidence type="ECO:0000256" key="4">
    <source>
        <dbReference type="ARBA" id="ARBA00022723"/>
    </source>
</evidence>
<dbReference type="Gene3D" id="2.70.70.10">
    <property type="entry name" value="Glucose Permease (Domain IIA)"/>
    <property type="match status" value="1"/>
</dbReference>
<comment type="cofactor">
    <cofactor evidence="1">
        <name>Zn(2+)</name>
        <dbReference type="ChEBI" id="CHEBI:29105"/>
    </cofactor>
</comment>
<keyword evidence="4" id="KW-0479">Metal-binding</keyword>
<dbReference type="InterPro" id="IPR045834">
    <property type="entry name" value="Csd3_N2"/>
</dbReference>
<evidence type="ECO:0000259" key="9">
    <source>
        <dbReference type="Pfam" id="PF19425"/>
    </source>
</evidence>
<gene>
    <name evidence="10" type="ORF">RQM65_08455</name>
</gene>
<dbReference type="SUPFAM" id="SSF51261">
    <property type="entry name" value="Duplicated hybrid motif"/>
    <property type="match status" value="1"/>
</dbReference>
<proteinExistence type="predicted"/>
<evidence type="ECO:0000259" key="8">
    <source>
        <dbReference type="Pfam" id="PF01551"/>
    </source>
</evidence>
<dbReference type="PANTHER" id="PTHR21666:SF288">
    <property type="entry name" value="CELL DIVISION PROTEIN YTFB"/>
    <property type="match status" value="1"/>
</dbReference>
<evidence type="ECO:0000256" key="6">
    <source>
        <dbReference type="ARBA" id="ARBA00022833"/>
    </source>
</evidence>
<dbReference type="PROSITE" id="PS51257">
    <property type="entry name" value="PROKAR_LIPOPROTEIN"/>
    <property type="match status" value="1"/>
</dbReference>
<keyword evidence="3" id="KW-0645">Protease</keyword>
<dbReference type="Gene3D" id="3.10.450.350">
    <property type="match status" value="2"/>
</dbReference>
<protein>
    <submittedName>
        <fullName evidence="10">Peptidoglycan DD-metalloendopeptidase family protein</fullName>
    </submittedName>
</protein>
<dbReference type="InterPro" id="IPR050570">
    <property type="entry name" value="Cell_wall_metabolism_enzyme"/>
</dbReference>
<keyword evidence="7" id="KW-0482">Metalloprotease</keyword>
<evidence type="ECO:0000256" key="2">
    <source>
        <dbReference type="ARBA" id="ARBA00004196"/>
    </source>
</evidence>
<feature type="domain" description="Csd3-like second N-terminal" evidence="9">
    <location>
        <begin position="147"/>
        <end position="271"/>
    </location>
</feature>
<dbReference type="RefSeq" id="WP_314014144.1">
    <property type="nucleotide sequence ID" value="NZ_JAVTTP010000001.1"/>
</dbReference>
<keyword evidence="5" id="KW-0378">Hydrolase</keyword>
<name>A0ABU3L5G6_9FLAO</name>
<dbReference type="EMBL" id="JAVTTP010000001">
    <property type="protein sequence ID" value="MDT7828692.1"/>
    <property type="molecule type" value="Genomic_DNA"/>
</dbReference>
<organism evidence="10 11">
    <name type="scientific">Pricia mediterranea</name>
    <dbReference type="NCBI Taxonomy" id="3076079"/>
    <lineage>
        <taxon>Bacteria</taxon>
        <taxon>Pseudomonadati</taxon>
        <taxon>Bacteroidota</taxon>
        <taxon>Flavobacteriia</taxon>
        <taxon>Flavobacteriales</taxon>
        <taxon>Flavobacteriaceae</taxon>
        <taxon>Pricia</taxon>
    </lineage>
</organism>
<keyword evidence="6" id="KW-0862">Zinc</keyword>
<feature type="domain" description="M23ase beta-sheet core" evidence="8">
    <location>
        <begin position="285"/>
        <end position="379"/>
    </location>
</feature>
<evidence type="ECO:0000256" key="3">
    <source>
        <dbReference type="ARBA" id="ARBA00022670"/>
    </source>
</evidence>
<evidence type="ECO:0000313" key="10">
    <source>
        <dbReference type="EMBL" id="MDT7828692.1"/>
    </source>
</evidence>
<reference evidence="10 11" key="1">
    <citation type="submission" date="2023-09" db="EMBL/GenBank/DDBJ databases">
        <title>Novel taxa isolated from Blanes Bay.</title>
        <authorList>
            <person name="Rey-Velasco X."/>
            <person name="Lucena T."/>
        </authorList>
    </citation>
    <scope>NUCLEOTIDE SEQUENCE [LARGE SCALE GENOMIC DNA]</scope>
    <source>
        <strain evidence="10 11">S334</strain>
    </source>
</reference>
<dbReference type="Proteomes" id="UP001250656">
    <property type="component" value="Unassembled WGS sequence"/>
</dbReference>
<comment type="caution">
    <text evidence="10">The sequence shown here is derived from an EMBL/GenBank/DDBJ whole genome shotgun (WGS) entry which is preliminary data.</text>
</comment>
<dbReference type="InterPro" id="IPR011055">
    <property type="entry name" value="Dup_hybrid_motif"/>
</dbReference>
<dbReference type="Pfam" id="PF01551">
    <property type="entry name" value="Peptidase_M23"/>
    <property type="match status" value="1"/>
</dbReference>
<keyword evidence="11" id="KW-1185">Reference proteome</keyword>
<dbReference type="InterPro" id="IPR016047">
    <property type="entry name" value="M23ase_b-sheet_dom"/>
</dbReference>
<evidence type="ECO:0000256" key="7">
    <source>
        <dbReference type="ARBA" id="ARBA00023049"/>
    </source>
</evidence>
<comment type="subcellular location">
    <subcellularLocation>
        <location evidence="2">Cell envelope</location>
    </subcellularLocation>
</comment>
<dbReference type="CDD" id="cd12797">
    <property type="entry name" value="M23_peptidase"/>
    <property type="match status" value="1"/>
</dbReference>
<evidence type="ECO:0000256" key="5">
    <source>
        <dbReference type="ARBA" id="ARBA00022801"/>
    </source>
</evidence>
<dbReference type="PANTHER" id="PTHR21666">
    <property type="entry name" value="PEPTIDASE-RELATED"/>
    <property type="match status" value="1"/>
</dbReference>
<accession>A0ABU3L5G6</accession>
<evidence type="ECO:0000313" key="11">
    <source>
        <dbReference type="Proteomes" id="UP001250656"/>
    </source>
</evidence>
<sequence length="432" mass="49924">MHKYWGILFILVLSFSCKEDKNLQNTEQSTADIASLEVLEKPIIKHFGFNLDEFNVQLDTVRRGDSFGELMLENKVDYPKIAKITQEYRDTFDVRKIRVGQPYMILKSKDTTAAAQVFIYENDVINYTVVDLRDSVNAYKERKNVTYKEKEVSGIIETNLSNALVEQGIDYMVTHNLANVYAWTIDFSMLQKGDKFKVIYKEKFINDSIYAGSEPIEAAYFEHNGKPIYAFAYENDSLKSIVDYFDDEANNLRRTFLRMPVEFGRLSSRYNLKRRIRYYGNRIRPHRGTDYAAPVGTPIMATADGTVTESTRKGGNGRYVKIRHNGKYSTQYLHMKKQNVKRGDHVKQGDVIGWVGMTGNTSGPHVCYRFWRHGRQVDPLKEELPKAEPLAETLQPDYFTYITPIKDQLDCMEYPEKPAEEEVLSEDLASLD</sequence>
<dbReference type="Pfam" id="PF19425">
    <property type="entry name" value="Csd3_N2"/>
    <property type="match status" value="1"/>
</dbReference>
<evidence type="ECO:0000256" key="1">
    <source>
        <dbReference type="ARBA" id="ARBA00001947"/>
    </source>
</evidence>